<gene>
    <name evidence="3" type="ORF">BB559_006228</name>
</gene>
<evidence type="ECO:0000313" key="3">
    <source>
        <dbReference type="EMBL" id="PVU87099.1"/>
    </source>
</evidence>
<name>A0A2T9Y422_9FUNG</name>
<dbReference type="Pfam" id="PF13358">
    <property type="entry name" value="DDE_3"/>
    <property type="match status" value="1"/>
</dbReference>
<dbReference type="OrthoDB" id="2266637at2759"/>
<dbReference type="AlphaFoldDB" id="A0A2T9Y422"/>
<feature type="region of interest" description="Disordered" evidence="1">
    <location>
        <begin position="1"/>
        <end position="40"/>
    </location>
</feature>
<feature type="compositionally biased region" description="Low complexity" evidence="1">
    <location>
        <begin position="1"/>
        <end position="17"/>
    </location>
</feature>
<keyword evidence="4" id="KW-1185">Reference proteome</keyword>
<dbReference type="InterPro" id="IPR036397">
    <property type="entry name" value="RNaseH_sf"/>
</dbReference>
<feature type="compositionally biased region" description="Polar residues" evidence="1">
    <location>
        <begin position="18"/>
        <end position="28"/>
    </location>
</feature>
<feature type="domain" description="Tc1-like transposase DDE" evidence="2">
    <location>
        <begin position="162"/>
        <end position="268"/>
    </location>
</feature>
<dbReference type="InterPro" id="IPR009057">
    <property type="entry name" value="Homeodomain-like_sf"/>
</dbReference>
<comment type="caution">
    <text evidence="3">The sequence shown here is derived from an EMBL/GenBank/DDBJ whole genome shotgun (WGS) entry which is preliminary data.</text>
</comment>
<dbReference type="GO" id="GO:0003676">
    <property type="term" value="F:nucleic acid binding"/>
    <property type="evidence" value="ECO:0007669"/>
    <property type="project" value="InterPro"/>
</dbReference>
<dbReference type="Gene3D" id="3.30.420.10">
    <property type="entry name" value="Ribonuclease H-like superfamily/Ribonuclease H"/>
    <property type="match status" value="1"/>
</dbReference>
<organism evidence="3 4">
    <name type="scientific">Furculomyces boomerangus</name>
    <dbReference type="NCBI Taxonomy" id="61424"/>
    <lineage>
        <taxon>Eukaryota</taxon>
        <taxon>Fungi</taxon>
        <taxon>Fungi incertae sedis</taxon>
        <taxon>Zoopagomycota</taxon>
        <taxon>Kickxellomycotina</taxon>
        <taxon>Harpellomycetes</taxon>
        <taxon>Harpellales</taxon>
        <taxon>Harpellaceae</taxon>
        <taxon>Furculomyces</taxon>
    </lineage>
</organism>
<reference evidence="3 4" key="1">
    <citation type="journal article" date="2018" name="MBio">
        <title>Comparative Genomics Reveals the Core Gene Toolbox for the Fungus-Insect Symbiosis.</title>
        <authorList>
            <person name="Wang Y."/>
            <person name="Stata M."/>
            <person name="Wang W."/>
            <person name="Stajich J.E."/>
            <person name="White M.M."/>
            <person name="Moncalvo J.M."/>
        </authorList>
    </citation>
    <scope>NUCLEOTIDE SEQUENCE [LARGE SCALE GENOMIC DNA]</scope>
    <source>
        <strain evidence="3 4">AUS-77-4</strain>
    </source>
</reference>
<dbReference type="Proteomes" id="UP000245699">
    <property type="component" value="Unassembled WGS sequence"/>
</dbReference>
<accession>A0A2T9Y422</accession>
<sequence>MVYNSSQSSSQSSNQSNESTQGRFQRNTAPIPGKYKKTDPDVRIRIMTAGKAGKDWRELARANSVNINTAASWLESGHLKQLPKGRNGTPSKISEPMTNDLINWISGDSKITLKMICVKLFDKYAVQISQQVVSKHLNGMKYTSKKSYNKSNSMNTPENKIMIIDDTRAVNRLPNSKGPNFHMLGALCYLGLVHLESKRRHHTKKTCSDWCCGLIKEILGKCVSQSSIVLVCDNASIHGDLKNLESVYTGLTVLHMSPYSPMLNPIENA</sequence>
<dbReference type="SUPFAM" id="SSF46689">
    <property type="entry name" value="Homeodomain-like"/>
    <property type="match status" value="1"/>
</dbReference>
<proteinExistence type="predicted"/>
<protein>
    <recommendedName>
        <fullName evidence="2">Tc1-like transposase DDE domain-containing protein</fullName>
    </recommendedName>
</protein>
<evidence type="ECO:0000256" key="1">
    <source>
        <dbReference type="SAM" id="MobiDB-lite"/>
    </source>
</evidence>
<dbReference type="EMBL" id="MBFT01000799">
    <property type="protein sequence ID" value="PVU87099.1"/>
    <property type="molecule type" value="Genomic_DNA"/>
</dbReference>
<dbReference type="InterPro" id="IPR038717">
    <property type="entry name" value="Tc1-like_DDE_dom"/>
</dbReference>
<evidence type="ECO:0000313" key="4">
    <source>
        <dbReference type="Proteomes" id="UP000245699"/>
    </source>
</evidence>
<evidence type="ECO:0000259" key="2">
    <source>
        <dbReference type="Pfam" id="PF13358"/>
    </source>
</evidence>